<comment type="similarity">
    <text evidence="2 5">Belongs to the CDP-alcohol phosphatidyltransferase class-I family.</text>
</comment>
<feature type="transmembrane region" description="Helical" evidence="6">
    <location>
        <begin position="777"/>
        <end position="799"/>
    </location>
</feature>
<evidence type="ECO:0000256" key="6">
    <source>
        <dbReference type="SAM" id="Phobius"/>
    </source>
</evidence>
<evidence type="ECO:0000256" key="3">
    <source>
        <dbReference type="ARBA" id="ARBA00022679"/>
    </source>
</evidence>
<evidence type="ECO:0000256" key="4">
    <source>
        <dbReference type="ARBA" id="ARBA00023136"/>
    </source>
</evidence>
<dbReference type="InterPro" id="IPR014472">
    <property type="entry name" value="CHOPT"/>
</dbReference>
<organism evidence="7 8">
    <name type="scientific">Macrostomum lignano</name>
    <dbReference type="NCBI Taxonomy" id="282301"/>
    <lineage>
        <taxon>Eukaryota</taxon>
        <taxon>Metazoa</taxon>
        <taxon>Spiralia</taxon>
        <taxon>Lophotrochozoa</taxon>
        <taxon>Platyhelminthes</taxon>
        <taxon>Rhabditophora</taxon>
        <taxon>Macrostomorpha</taxon>
        <taxon>Macrostomida</taxon>
        <taxon>Macrostomidae</taxon>
        <taxon>Macrostomum</taxon>
    </lineage>
</organism>
<dbReference type="GO" id="GO:0005789">
    <property type="term" value="C:endoplasmic reticulum membrane"/>
    <property type="evidence" value="ECO:0007669"/>
    <property type="project" value="TreeGrafter"/>
</dbReference>
<dbReference type="InterPro" id="IPR048254">
    <property type="entry name" value="CDP_ALCOHOL_P_TRANSF_CS"/>
</dbReference>
<dbReference type="GO" id="GO:0004307">
    <property type="term" value="F:ethanolaminephosphotransferase activity"/>
    <property type="evidence" value="ECO:0007669"/>
    <property type="project" value="TreeGrafter"/>
</dbReference>
<protein>
    <submittedName>
        <fullName evidence="8">Protein kinase domain-containing protein</fullName>
    </submittedName>
</protein>
<keyword evidence="7" id="KW-1185">Reference proteome</keyword>
<evidence type="ECO:0000256" key="1">
    <source>
        <dbReference type="ARBA" id="ARBA00004370"/>
    </source>
</evidence>
<dbReference type="Pfam" id="PF01066">
    <property type="entry name" value="CDP-OH_P_transf"/>
    <property type="match status" value="1"/>
</dbReference>
<feature type="transmembrane region" description="Helical" evidence="6">
    <location>
        <begin position="1303"/>
        <end position="1325"/>
    </location>
</feature>
<dbReference type="GO" id="GO:0006646">
    <property type="term" value="P:phosphatidylethanolamine biosynthetic process"/>
    <property type="evidence" value="ECO:0007669"/>
    <property type="project" value="TreeGrafter"/>
</dbReference>
<keyword evidence="3 5" id="KW-0808">Transferase</keyword>
<dbReference type="Gene3D" id="1.20.120.1760">
    <property type="match status" value="1"/>
</dbReference>
<dbReference type="InterPro" id="IPR000462">
    <property type="entry name" value="CDP-OH_P_trans"/>
</dbReference>
<dbReference type="PANTHER" id="PTHR10414">
    <property type="entry name" value="ETHANOLAMINEPHOSPHOTRANSFERASE"/>
    <property type="match status" value="1"/>
</dbReference>
<name>A0A1I8HKD6_9PLAT</name>
<dbReference type="PANTHER" id="PTHR10414:SF37">
    <property type="entry name" value="BB IN A BOXCAR, ISOFORM C"/>
    <property type="match status" value="1"/>
</dbReference>
<dbReference type="PROSITE" id="PS00379">
    <property type="entry name" value="CDP_ALCOHOL_P_TRANSF"/>
    <property type="match status" value="1"/>
</dbReference>
<proteinExistence type="inferred from homology"/>
<evidence type="ECO:0000313" key="7">
    <source>
        <dbReference type="Proteomes" id="UP000095280"/>
    </source>
</evidence>
<keyword evidence="6" id="KW-1133">Transmembrane helix</keyword>
<evidence type="ECO:0000313" key="8">
    <source>
        <dbReference type="WBParaSite" id="maker-uti_cns_0006624-snap-gene-0.2-mRNA-1"/>
    </source>
</evidence>
<feature type="transmembrane region" description="Helical" evidence="6">
    <location>
        <begin position="1482"/>
        <end position="1501"/>
    </location>
</feature>
<sequence length="2279" mass="253397">LLVWLSAVNALVENNAEGLQRELVHRVDLIQIVQDEVQQRCSACSSSVPFASLINLDLCNLGLCNLFFNFDGRSLVGLKIFHQGVVTQEIAFRSGETRQLELFQIRPFLAHDGRQQLVLQAIACHSELNGASLLDGVSPKQRVQNWIDILFDLLQQHCVTSGDSRLDLVHVALVAHWGSIISGQRSALVRIVAFSIDMRSLGRPSLFHVAICASSTSMEIGSMFSVVGTEFGRPLRNGSHICSIRSIRYCFVKHPTKRRETDTKASLGHSWNQSIDVQLTTAGNLRARTRSVVPTGLKHRITFRVLRTFSMKNFQQFSREVSDLTRCQEIVDEHKELLIGHLCIRHQEYHADVLQTRLDVQLSEVCLEVWDAVALAEARRDSDCLPEPPTPTSRAFPRGDSRMRLMRRMCEIASSNSTRFIAALISFASSRILLMSSNFSTGMYFGLSDAGREMAVHVWRREHHCLVHLIFKSFFHDFLHNLLVRFDVGLLRQLVAVDALRLVHVEADNRERRVCNTAGHLLNWRWEALHLQMLRQDTVVDRAHRVLSGEGQRKDGEMTLQTRIDGETASSRVHASDVLSVVDILQSQLCSVVPMAVVHVLPNQSVRLHREVLVYLGHIQIVDEVDQLLGARRTKVSSSLLLQRLLQNALQHLRGGVKVERHVRDHVRLLGLHFARRQPRLDVRVPTQVGRVQVQNTGTGHGGRRQRNALVRGQRQILLSSMTVFSDSIHMGSMSPSRTIHLGPSWVMLARSRMITEKRPSFHSRVDGLMMPNSSSLVTALGFKSTAIGFFFWFWYVLFRARHTFDLPRCPARTRVSYSEKLLKLHDLQDEVVLWLELEIQCSSAHLLLEVQVALPRHVQGGEQVTDETHEDGKIVGYNLWDVEVAQGSHQHLIFRPLRIASLQGAGHHQHRLDGPQTPIVVILLRQQLSAQRVNLLAEEVEAGLLVLDGILDALHLNGHHGQHLYGDAVELVKAAPGTRLRQALVNVSDRLVVHLFGAVEHVNHDAQGSAKIFRRLRLSSTYFIEKRSAAHDEMQRLGQCNVAAISERSDHKSRRVTQVLVSVAELRVADVGKAVALDSSLFVLFIPTMAQLGQPGEGLRILYLLGNQFSYDISIVHVDGTDGHDFLSVLSRQLANQHLDQGVQLCDLLLVIVFQRVLVTLLKAGEGNVDLARPANLTASQGHLRRIVENPLVTRLFFLLPDVLRTNEDRLKMGPGPLNLEPNLDYLIGRAQLLLPGVYFSGKTSISFLDELLQFIQCLCNAVDKMLLKHKRPTFDLVQQRLLELRRINPEPSLKHNSSLNFFNFFVYGLVVVDLLLELLQRWLALRDAILSVRINLLRCKDVAILEELVLELFTILHPQVSIGVEAALVLHGFLHDSLHPFHDLGAYSLQLIVVFHFLLVVLVPAVRSQTRNVGRLPVDVGGNAVHQLEEAIRLIFVKCRIEHNIGPLQLHEGHEQWRVALPVDCLLAQELQRAHNDVNLLSLLGDLILALLETVFPIVQVEQGLCVLADIVVPLHVMLRLMMCSLSVSFFEYRSSAAAGAVSCGLSSSGAVSERSFVSSSRTINGWLRFSEQLWSTPLTHSWKARFWNLQHSISKYQELLVLSLDKLSILAFDCSGILGSRAVVERLAHDGGQAPVNVFNLLVEVIVVVHELLVQRVQDVVALVAKNLVVVVELLEDVHSEFAEASALHAAVFNLLELEELDRRVHDVGYHGYALYKSVIARKDQGVGKVPLHWLAFLEVFFHFSPVLFECALEGVQDCQGFLHSDHSLFDFAFEDFVRVKEVAALEFESLMNLLQQDNDPGGHTVVLAVRPDEAQNMEHGADLLLAFVELSLFQVGKEVVQRLQMQADVLSFVQGRNHAAKHVFERRRVRAVDGLQDVAHLLHFAACQLRMKNTKMPSPSSPSRRFITGPLNERQLRRLAQHKYNACGSSLLEIVMQPLWRRLLCLVPMRAAPNALTLTGLAFNASSAGLMLWLCPDARQNPPAWLCLYAAVALFSYQTLDALDGKQARRTGTASPLGELFDHGCDAANTLLLCLCVCIAAGLGEEPHLLLFMIGAAQTVFYAAHWLGYNSGRLQFGFVDVTEAQAAAMAVFLATAFAGVGVWDLQPAAGLPWLRVRHCLPVSTVLASAPLVCRLTVSVATPGGLSVAGSGRLGPGLAWLALSLLSAAAAGAAVSTGALHRHPCLLAFALGAPAVKTCQRLIIAQMTRSSIRTLDLCLVWPALLAVGIGVGHRWLGLTEGQVGWGVSVAAAADCAVYSGRVCRQIAAYLGVQIAC</sequence>
<dbReference type="GO" id="GO:0005794">
    <property type="term" value="C:Golgi apparatus"/>
    <property type="evidence" value="ECO:0007669"/>
    <property type="project" value="TreeGrafter"/>
</dbReference>
<keyword evidence="4 6" id="KW-0472">Membrane</keyword>
<feature type="transmembrane region" description="Helical" evidence="6">
    <location>
        <begin position="1386"/>
        <end position="1408"/>
    </location>
</feature>
<comment type="subcellular location">
    <subcellularLocation>
        <location evidence="1">Membrane</location>
    </subcellularLocation>
</comment>
<accession>A0A1I8HKD6</accession>
<dbReference type="WBParaSite" id="maker-uti_cns_0006624-snap-gene-0.2-mRNA-1">
    <property type="protein sequence ID" value="maker-uti_cns_0006624-snap-gene-0.2-mRNA-1"/>
    <property type="gene ID" value="maker-uti_cns_0006624-snap-gene-0.2"/>
</dbReference>
<evidence type="ECO:0000256" key="2">
    <source>
        <dbReference type="ARBA" id="ARBA00010441"/>
    </source>
</evidence>
<dbReference type="InterPro" id="IPR043130">
    <property type="entry name" value="CDP-OH_PTrfase_TM_dom"/>
</dbReference>
<evidence type="ECO:0000256" key="5">
    <source>
        <dbReference type="RuleBase" id="RU003750"/>
    </source>
</evidence>
<reference evidence="8" key="1">
    <citation type="submission" date="2016-11" db="UniProtKB">
        <authorList>
            <consortium name="WormBaseParasite"/>
        </authorList>
    </citation>
    <scope>IDENTIFICATION</scope>
</reference>
<dbReference type="GO" id="GO:0004142">
    <property type="term" value="F:diacylglycerol cholinephosphotransferase activity"/>
    <property type="evidence" value="ECO:0007669"/>
    <property type="project" value="TreeGrafter"/>
</dbReference>
<dbReference type="Proteomes" id="UP000095280">
    <property type="component" value="Unplaced"/>
</dbReference>
<keyword evidence="6" id="KW-0812">Transmembrane</keyword>